<evidence type="ECO:0000313" key="4">
    <source>
        <dbReference type="Proteomes" id="UP000039865"/>
    </source>
</evidence>
<sequence length="460" mass="52073">MSQQIFIEVINLGFVGHLGSASLVAGVGLGNMYLNTTALAVLIGLNNGVATFVSQSYGQGNMRLCGLYLNRGRIVVLLAFLVMLPILLMAEGFFKLINMDAESSKYAQDYVKIMIPSLIFASQFDITKTFLNCFGRTNIQMVIQLITTPLHALWSYIFVTRYELGLQGTAIATITTTLINSVAITLYVTFFVPELKEAWFLPTRDSLRGMGQYLKMALPSMLMVCLEWWTFEIQTFFASFISVEATGSQVIILNMMYIYFCSTMGLQVAGYSLIGQSIGSQDIQLAKQYRKMIFIIGSAFSLIQCFSLYMLRFVYANLFTNILSLRDIISDTFRIIAFVQLADCTQGWLQGMIRGLGRLSEATYGQLFCLYCICLPLGWLFGIHFKMGLSGLWWGMMIGLSLLALFYIYLVTLRFNWDEVAKDAKIRSERDLQKDEDDKIHYKAENLEKFENDLKQPLIN</sequence>
<evidence type="ECO:0000313" key="3">
    <source>
        <dbReference type="EMBL" id="CDW76683.1"/>
    </source>
</evidence>
<dbReference type="GO" id="GO:0015297">
    <property type="term" value="F:antiporter activity"/>
    <property type="evidence" value="ECO:0007669"/>
    <property type="project" value="InterPro"/>
</dbReference>
<organism evidence="3 4">
    <name type="scientific">Stylonychia lemnae</name>
    <name type="common">Ciliate</name>
    <dbReference type="NCBI Taxonomy" id="5949"/>
    <lineage>
        <taxon>Eukaryota</taxon>
        <taxon>Sar</taxon>
        <taxon>Alveolata</taxon>
        <taxon>Ciliophora</taxon>
        <taxon>Intramacronucleata</taxon>
        <taxon>Spirotrichea</taxon>
        <taxon>Stichotrichia</taxon>
        <taxon>Sporadotrichida</taxon>
        <taxon>Oxytrichidae</taxon>
        <taxon>Stylonychinae</taxon>
        <taxon>Stylonychia</taxon>
    </lineage>
</organism>
<feature type="transmembrane region" description="Helical" evidence="2">
    <location>
        <begin position="365"/>
        <end position="385"/>
    </location>
</feature>
<dbReference type="Pfam" id="PF01554">
    <property type="entry name" value="MatE"/>
    <property type="match status" value="2"/>
</dbReference>
<evidence type="ECO:0000256" key="1">
    <source>
        <dbReference type="ARBA" id="ARBA00010199"/>
    </source>
</evidence>
<name>A0A078A327_STYLE</name>
<accession>A0A078A327</accession>
<evidence type="ECO:0000256" key="2">
    <source>
        <dbReference type="SAM" id="Phobius"/>
    </source>
</evidence>
<dbReference type="InParanoid" id="A0A078A327"/>
<feature type="transmembrane region" description="Helical" evidence="2">
    <location>
        <begin position="141"/>
        <end position="159"/>
    </location>
</feature>
<feature type="transmembrane region" description="Helical" evidence="2">
    <location>
        <begin position="213"/>
        <end position="231"/>
    </location>
</feature>
<dbReference type="PANTHER" id="PTHR11206">
    <property type="entry name" value="MULTIDRUG RESISTANCE PROTEIN"/>
    <property type="match status" value="1"/>
</dbReference>
<feature type="transmembrane region" description="Helical" evidence="2">
    <location>
        <begin position="33"/>
        <end position="53"/>
    </location>
</feature>
<keyword evidence="2" id="KW-0812">Transmembrane</keyword>
<feature type="transmembrane region" description="Helical" evidence="2">
    <location>
        <begin position="171"/>
        <end position="192"/>
    </location>
</feature>
<dbReference type="Proteomes" id="UP000039865">
    <property type="component" value="Unassembled WGS sequence"/>
</dbReference>
<feature type="transmembrane region" description="Helical" evidence="2">
    <location>
        <begin position="251"/>
        <end position="273"/>
    </location>
</feature>
<comment type="similarity">
    <text evidence="1">Belongs to the multi antimicrobial extrusion (MATE) (TC 2.A.66.1) family.</text>
</comment>
<proteinExistence type="inferred from homology"/>
<feature type="transmembrane region" description="Helical" evidence="2">
    <location>
        <begin position="293"/>
        <end position="315"/>
    </location>
</feature>
<feature type="transmembrane region" description="Helical" evidence="2">
    <location>
        <begin position="5"/>
        <end position="27"/>
    </location>
</feature>
<keyword evidence="4" id="KW-1185">Reference proteome</keyword>
<dbReference type="OMA" id="VKFCLYQ"/>
<keyword evidence="2" id="KW-1133">Transmembrane helix</keyword>
<dbReference type="GO" id="GO:0016020">
    <property type="term" value="C:membrane"/>
    <property type="evidence" value="ECO:0007669"/>
    <property type="project" value="InterPro"/>
</dbReference>
<reference evidence="3 4" key="1">
    <citation type="submission" date="2014-06" db="EMBL/GenBank/DDBJ databases">
        <authorList>
            <person name="Swart Estienne"/>
        </authorList>
    </citation>
    <scope>NUCLEOTIDE SEQUENCE [LARGE SCALE GENOMIC DNA]</scope>
    <source>
        <strain evidence="3 4">130c</strain>
    </source>
</reference>
<dbReference type="InterPro" id="IPR002528">
    <property type="entry name" value="MATE_fam"/>
</dbReference>
<keyword evidence="2" id="KW-0472">Membrane</keyword>
<dbReference type="AlphaFoldDB" id="A0A078A327"/>
<dbReference type="GO" id="GO:0042910">
    <property type="term" value="F:xenobiotic transmembrane transporter activity"/>
    <property type="evidence" value="ECO:0007669"/>
    <property type="project" value="InterPro"/>
</dbReference>
<feature type="transmembrane region" description="Helical" evidence="2">
    <location>
        <begin position="74"/>
        <end position="94"/>
    </location>
</feature>
<dbReference type="OrthoDB" id="2126698at2759"/>
<protein>
    <submittedName>
        <fullName evidence="3">Na+-driven multidrug efflux pump</fullName>
    </submittedName>
</protein>
<dbReference type="EMBL" id="CCKQ01005448">
    <property type="protein sequence ID" value="CDW76683.1"/>
    <property type="molecule type" value="Genomic_DNA"/>
</dbReference>
<dbReference type="NCBIfam" id="TIGR00797">
    <property type="entry name" value="matE"/>
    <property type="match status" value="1"/>
</dbReference>
<feature type="transmembrane region" description="Helical" evidence="2">
    <location>
        <begin position="114"/>
        <end position="134"/>
    </location>
</feature>
<feature type="transmembrane region" description="Helical" evidence="2">
    <location>
        <begin position="391"/>
        <end position="412"/>
    </location>
</feature>
<gene>
    <name evidence="3" type="primary">Contig13551.g14460</name>
    <name evidence="3" type="ORF">STYLEM_5644</name>
</gene>